<dbReference type="RefSeq" id="WP_014827339.1">
    <property type="nucleotide sequence ID" value="NC_018068.1"/>
</dbReference>
<proteinExistence type="predicted"/>
<sequence length="177" mass="19692">MNSYFDAVKSELKDWKKALVVIIFTVARIIYGYAWVEAGWEKATSGWLNLAGGHAKGLIAGMVANMLPPKAHGFDPLYINKLWAWIAVHIFNGMPGITDFLVPICEIAVGIGMIIGFRLLWVALLGLFLNVQFITAGSGNNFGYIWTNIIVMNFAKYFELIGVSGYLRFKKGQKVLN</sequence>
<dbReference type="STRING" id="646529.Desaci_2386"/>
<feature type="transmembrane region" description="Helical" evidence="1">
    <location>
        <begin position="143"/>
        <end position="167"/>
    </location>
</feature>
<dbReference type="eggNOG" id="ENOG50319AG">
    <property type="taxonomic scope" value="Bacteria"/>
</dbReference>
<dbReference type="Proteomes" id="UP000002892">
    <property type="component" value="Chromosome"/>
</dbReference>
<reference evidence="2 3" key="1">
    <citation type="journal article" date="2012" name="J. Bacteriol.">
        <title>Complete genome sequences of Desulfosporosinus orientis DSM765T, Desulfosporosinus youngiae DSM17734T, Desulfosporosinus meridiei DSM13257T, and Desulfosporosinus acidiphilus DSM22704T.</title>
        <authorList>
            <person name="Pester M."/>
            <person name="Brambilla E."/>
            <person name="Alazard D."/>
            <person name="Rattei T."/>
            <person name="Weinmaier T."/>
            <person name="Han J."/>
            <person name="Lucas S."/>
            <person name="Lapidus A."/>
            <person name="Cheng J.F."/>
            <person name="Goodwin L."/>
            <person name="Pitluck S."/>
            <person name="Peters L."/>
            <person name="Ovchinnikova G."/>
            <person name="Teshima H."/>
            <person name="Detter J.C."/>
            <person name="Han C.S."/>
            <person name="Tapia R."/>
            <person name="Land M.L."/>
            <person name="Hauser L."/>
            <person name="Kyrpides N.C."/>
            <person name="Ivanova N.N."/>
            <person name="Pagani I."/>
            <person name="Huntmann M."/>
            <person name="Wei C.L."/>
            <person name="Davenport K.W."/>
            <person name="Daligault H."/>
            <person name="Chain P.S."/>
            <person name="Chen A."/>
            <person name="Mavromatis K."/>
            <person name="Markowitz V."/>
            <person name="Szeto E."/>
            <person name="Mikhailova N."/>
            <person name="Pati A."/>
            <person name="Wagner M."/>
            <person name="Woyke T."/>
            <person name="Ollivier B."/>
            <person name="Klenk H.P."/>
            <person name="Spring S."/>
            <person name="Loy A."/>
        </authorList>
    </citation>
    <scope>NUCLEOTIDE SEQUENCE [LARGE SCALE GENOMIC DNA]</scope>
    <source>
        <strain evidence="3">DSM 22704 / JCM 16185 / SJ4</strain>
    </source>
</reference>
<keyword evidence="3" id="KW-1185">Reference proteome</keyword>
<accession>I4D6B5</accession>
<dbReference type="OrthoDB" id="1795979at2"/>
<name>I4D6B5_DESAJ</name>
<keyword evidence="1" id="KW-1133">Transmembrane helix</keyword>
<protein>
    <submittedName>
        <fullName evidence="2">DoxX protein</fullName>
    </submittedName>
</protein>
<feature type="transmembrane region" description="Helical" evidence="1">
    <location>
        <begin position="109"/>
        <end position="131"/>
    </location>
</feature>
<feature type="transmembrane region" description="Helical" evidence="1">
    <location>
        <begin position="82"/>
        <end position="102"/>
    </location>
</feature>
<organism evidence="2 3">
    <name type="scientific">Desulfosporosinus acidiphilus (strain DSM 22704 / JCM 16185 / SJ4)</name>
    <dbReference type="NCBI Taxonomy" id="646529"/>
    <lineage>
        <taxon>Bacteria</taxon>
        <taxon>Bacillati</taxon>
        <taxon>Bacillota</taxon>
        <taxon>Clostridia</taxon>
        <taxon>Eubacteriales</taxon>
        <taxon>Desulfitobacteriaceae</taxon>
        <taxon>Desulfosporosinus</taxon>
    </lineage>
</organism>
<dbReference type="EMBL" id="CP003639">
    <property type="protein sequence ID" value="AFM41339.1"/>
    <property type="molecule type" value="Genomic_DNA"/>
</dbReference>
<evidence type="ECO:0000313" key="2">
    <source>
        <dbReference type="EMBL" id="AFM41339.1"/>
    </source>
</evidence>
<evidence type="ECO:0000256" key="1">
    <source>
        <dbReference type="SAM" id="Phobius"/>
    </source>
</evidence>
<dbReference type="KEGG" id="dai:Desaci_2386"/>
<dbReference type="HOGENOM" id="CLU_1459119_0_0_9"/>
<gene>
    <name evidence="2" type="ordered locus">Desaci_2386</name>
</gene>
<keyword evidence="1" id="KW-0472">Membrane</keyword>
<keyword evidence="1" id="KW-0812">Transmembrane</keyword>
<evidence type="ECO:0000313" key="3">
    <source>
        <dbReference type="Proteomes" id="UP000002892"/>
    </source>
</evidence>
<dbReference type="AlphaFoldDB" id="I4D6B5"/>
<feature type="transmembrane region" description="Helical" evidence="1">
    <location>
        <begin position="18"/>
        <end position="36"/>
    </location>
</feature>